<comment type="caution">
    <text evidence="1">The sequence shown here is derived from an EMBL/GenBank/DDBJ whole genome shotgun (WGS) entry which is preliminary data.</text>
</comment>
<evidence type="ECO:0000313" key="2">
    <source>
        <dbReference type="Proteomes" id="UP000542813"/>
    </source>
</evidence>
<organism evidence="1 2">
    <name type="scientific">Jiangella mangrovi</name>
    <dbReference type="NCBI Taxonomy" id="1524084"/>
    <lineage>
        <taxon>Bacteria</taxon>
        <taxon>Bacillati</taxon>
        <taxon>Actinomycetota</taxon>
        <taxon>Actinomycetes</taxon>
        <taxon>Jiangellales</taxon>
        <taxon>Jiangellaceae</taxon>
        <taxon>Jiangella</taxon>
    </lineage>
</organism>
<gene>
    <name evidence="1" type="ORF">HD601_001884</name>
</gene>
<protein>
    <submittedName>
        <fullName evidence="1">Uncharacterized protein</fullName>
    </submittedName>
</protein>
<dbReference type="RefSeq" id="WP_184821286.1">
    <property type="nucleotide sequence ID" value="NZ_JACHMM010000001.1"/>
</dbReference>
<dbReference type="Proteomes" id="UP000542813">
    <property type="component" value="Unassembled WGS sequence"/>
</dbReference>
<dbReference type="AlphaFoldDB" id="A0A7W9GNU3"/>
<evidence type="ECO:0000313" key="1">
    <source>
        <dbReference type="EMBL" id="MBB5787309.1"/>
    </source>
</evidence>
<accession>A0A7W9GNU3</accession>
<reference evidence="1 2" key="1">
    <citation type="submission" date="2020-08" db="EMBL/GenBank/DDBJ databases">
        <title>Sequencing the genomes of 1000 actinobacteria strains.</title>
        <authorList>
            <person name="Klenk H.-P."/>
        </authorList>
    </citation>
    <scope>NUCLEOTIDE SEQUENCE [LARGE SCALE GENOMIC DNA]</scope>
    <source>
        <strain evidence="1 2">DSM 102122</strain>
    </source>
</reference>
<sequence length="362" mass="38724">MRDELDALVERTSRVSDADAEALPLRAAEADLMEEIMSTSVLESLPGTEPPRRHRGARRLVALAGAAAAVTAGVLVVQPGGDEQPAWAAEVLEVAESAPRLIVDDPDWRITRADEFGVERGETTFSDGTDELELSWLPGDSYDDVIADRHYNMGHEDSIVVAGHEAALMQYADSSVFTTVWQQNGYTMQAVGRTFDDQDSYEDVLRGLTETDVDTWLSAMPENVVQPDQGESVVTEMLDGLPLPAGFDSSTLAEDGVRDRYHVGARVAGAVACAWIAQWAEATETGDTAAADQAVAAMATSRDWPVLQELQAGGDYPDVLWEYADAVANGGLDAEGRSITAEVTGGDSDAVGIAYREVLGCS</sequence>
<dbReference type="EMBL" id="JACHMM010000001">
    <property type="protein sequence ID" value="MBB5787309.1"/>
    <property type="molecule type" value="Genomic_DNA"/>
</dbReference>
<keyword evidence="2" id="KW-1185">Reference proteome</keyword>
<name>A0A7W9GNU3_9ACTN</name>
<proteinExistence type="predicted"/>